<gene>
    <name evidence="1" type="ORF">SAMN04489719_0516</name>
</gene>
<organism evidence="1 2">
    <name type="scientific">Agrococcus carbonis</name>
    <dbReference type="NCBI Taxonomy" id="684552"/>
    <lineage>
        <taxon>Bacteria</taxon>
        <taxon>Bacillati</taxon>
        <taxon>Actinomycetota</taxon>
        <taxon>Actinomycetes</taxon>
        <taxon>Micrococcales</taxon>
        <taxon>Microbacteriaceae</taxon>
        <taxon>Agrococcus</taxon>
    </lineage>
</organism>
<dbReference type="STRING" id="684552.SAMN04489719_0516"/>
<dbReference type="Proteomes" id="UP000199649">
    <property type="component" value="Chromosome I"/>
</dbReference>
<protein>
    <recommendedName>
        <fullName evidence="3">Right handed beta helix region</fullName>
    </recommendedName>
</protein>
<evidence type="ECO:0000313" key="2">
    <source>
        <dbReference type="Proteomes" id="UP000199649"/>
    </source>
</evidence>
<dbReference type="InterPro" id="IPR011050">
    <property type="entry name" value="Pectin_lyase_fold/virulence"/>
</dbReference>
<sequence length="346" mass="35535">MAMVEDVQRAGGPRARGPSGALRTLAVLATVLAIALVAPAFRAAPAGGGATATAATPAAVEGAGSPPLLSMPAPRPGGIVVLGRTFPSATTTGVPPGTLLSPYTGPCLIQTPDVVIHAKEVRCDLRILARGVTITDSRIEGSVYADYVDDIGSFTITDSTVDAGQVVRTGIGDAHFTATRVEVVGGNRSINCYSDCTVRHSYVHGQLHDASGTHHESGIRVNHESTVIGSTIACDAPDVPPDAGCSAALTGYPDFDPMHDVTIDGNLIRAGSGGYCAYGGGTEGKAFSGHTRDMRFTDNVWERGTEPGQDGGFVCGYWGPIASFDADAPGAVWRGNVYDDGTPVTP</sequence>
<dbReference type="EMBL" id="LT629734">
    <property type="protein sequence ID" value="SDR71865.1"/>
    <property type="molecule type" value="Genomic_DNA"/>
</dbReference>
<reference evidence="2" key="1">
    <citation type="submission" date="2016-10" db="EMBL/GenBank/DDBJ databases">
        <authorList>
            <person name="Varghese N."/>
            <person name="Submissions S."/>
        </authorList>
    </citation>
    <scope>NUCLEOTIDE SEQUENCE [LARGE SCALE GENOMIC DNA]</scope>
    <source>
        <strain evidence="2">DSM 22965</strain>
    </source>
</reference>
<dbReference type="SUPFAM" id="SSF51126">
    <property type="entry name" value="Pectin lyase-like"/>
    <property type="match status" value="1"/>
</dbReference>
<name>A0A1H1LCW7_9MICO</name>
<dbReference type="AlphaFoldDB" id="A0A1H1LCW7"/>
<proteinExistence type="predicted"/>
<keyword evidence="2" id="KW-1185">Reference proteome</keyword>
<evidence type="ECO:0000313" key="1">
    <source>
        <dbReference type="EMBL" id="SDR71865.1"/>
    </source>
</evidence>
<evidence type="ECO:0008006" key="3">
    <source>
        <dbReference type="Google" id="ProtNLM"/>
    </source>
</evidence>
<accession>A0A1H1LCW7</accession>